<organism evidence="2 3">
    <name type="scientific">Corchorus olitorius</name>
    <dbReference type="NCBI Taxonomy" id="93759"/>
    <lineage>
        <taxon>Eukaryota</taxon>
        <taxon>Viridiplantae</taxon>
        <taxon>Streptophyta</taxon>
        <taxon>Embryophyta</taxon>
        <taxon>Tracheophyta</taxon>
        <taxon>Spermatophyta</taxon>
        <taxon>Magnoliopsida</taxon>
        <taxon>eudicotyledons</taxon>
        <taxon>Gunneridae</taxon>
        <taxon>Pentapetalae</taxon>
        <taxon>rosids</taxon>
        <taxon>malvids</taxon>
        <taxon>Malvales</taxon>
        <taxon>Malvaceae</taxon>
        <taxon>Grewioideae</taxon>
        <taxon>Apeibeae</taxon>
        <taxon>Corchorus</taxon>
    </lineage>
</organism>
<gene>
    <name evidence="2" type="ORF">COLO4_12687</name>
</gene>
<dbReference type="OrthoDB" id="202415at2759"/>
<proteinExistence type="predicted"/>
<evidence type="ECO:0000259" key="1">
    <source>
        <dbReference type="SMART" id="SM00672"/>
    </source>
</evidence>
<dbReference type="InterPro" id="IPR006598">
    <property type="entry name" value="CAP10"/>
</dbReference>
<reference evidence="3" key="1">
    <citation type="submission" date="2013-09" db="EMBL/GenBank/DDBJ databases">
        <title>Corchorus olitorius genome sequencing.</title>
        <authorList>
            <person name="Alam M."/>
            <person name="Haque M.S."/>
            <person name="Islam M.S."/>
            <person name="Emdad E.M."/>
            <person name="Islam M.M."/>
            <person name="Ahmed B."/>
            <person name="Halim A."/>
            <person name="Hossen Q.M.M."/>
            <person name="Hossain M.Z."/>
            <person name="Ahmed R."/>
            <person name="Khan M.M."/>
            <person name="Islam R."/>
            <person name="Rashid M.M."/>
            <person name="Khan S.A."/>
            <person name="Rahman M.S."/>
            <person name="Alam M."/>
            <person name="Yahiya A.S."/>
            <person name="Khan M.S."/>
            <person name="Azam M.S."/>
            <person name="Haque T."/>
            <person name="Lashkar M.Z.H."/>
            <person name="Akhand A.I."/>
            <person name="Morshed G."/>
            <person name="Roy S."/>
            <person name="Uddin K.S."/>
            <person name="Rabeya T."/>
            <person name="Hossain A.S."/>
            <person name="Chowdhury A."/>
            <person name="Snigdha A.R."/>
            <person name="Mortoza M.S."/>
            <person name="Matin S.A."/>
            <person name="Hoque S.M.E."/>
            <person name="Islam M.K."/>
            <person name="Roy D.K."/>
            <person name="Haider R."/>
            <person name="Moosa M.M."/>
            <person name="Elias S.M."/>
            <person name="Hasan A.M."/>
            <person name="Jahan S."/>
            <person name="Shafiuddin M."/>
            <person name="Mahmood N."/>
            <person name="Shommy N.S."/>
        </authorList>
    </citation>
    <scope>NUCLEOTIDE SEQUENCE [LARGE SCALE GENOMIC DNA]</scope>
    <source>
        <strain evidence="3">cv. O-4</strain>
    </source>
</reference>
<dbReference type="InterPro" id="IPR051091">
    <property type="entry name" value="O-Glucosyltr/Glycosyltrsf_90"/>
</dbReference>
<accession>A0A1R3K0D8</accession>
<keyword evidence="3" id="KW-1185">Reference proteome</keyword>
<feature type="domain" description="Glycosyl transferase CAP10" evidence="1">
    <location>
        <begin position="123"/>
        <end position="308"/>
    </location>
</feature>
<dbReference type="SMART" id="SM00672">
    <property type="entry name" value="CAP10"/>
    <property type="match status" value="1"/>
</dbReference>
<evidence type="ECO:0000313" key="2">
    <source>
        <dbReference type="EMBL" id="OMP00448.1"/>
    </source>
</evidence>
<dbReference type="PANTHER" id="PTHR12203">
    <property type="entry name" value="KDEL LYS-ASP-GLU-LEU CONTAINING - RELATED"/>
    <property type="match status" value="1"/>
</dbReference>
<dbReference type="Proteomes" id="UP000187203">
    <property type="component" value="Unassembled WGS sequence"/>
</dbReference>
<dbReference type="EMBL" id="AWUE01014939">
    <property type="protein sequence ID" value="OMP00448.1"/>
    <property type="molecule type" value="Genomic_DNA"/>
</dbReference>
<protein>
    <submittedName>
        <fullName evidence="2">Lipopolysaccharide-modifying protein</fullName>
    </submittedName>
</protein>
<name>A0A1R3K0D8_9ROSI</name>
<dbReference type="Pfam" id="PF05686">
    <property type="entry name" value="Glyco_transf_90"/>
    <property type="match status" value="1"/>
</dbReference>
<comment type="caution">
    <text evidence="2">The sequence shown here is derived from an EMBL/GenBank/DDBJ whole genome shotgun (WGS) entry which is preliminary data.</text>
</comment>
<dbReference type="STRING" id="93759.A0A1R3K0D8"/>
<sequence>MISAPSRNNTKKHHERIEFPLNCSEPGSPQKCLETYPISFEPDESSSSKTCPDYFRWIQEDLKQWKSSGITQEMIERGKPFADFRLVVVEGKAYVEKYRKAYQTRDVFTIWGILQLLRLYPGKVPDLDLMFNCGDQTVILKRNYQGPNATSPPPVFHYCADKDSLDIVFPDWTFWGWAEVNIMPWDNTLSAIKKGMQRTEWEDRVPYAYWRGNPYVSAERVEFLKCNRSNDHDWNVRLYRQHYWPIRSKISTCRDLKFAVEWGNNHPKKARAIGKEGSKLMEEFLAMENVYDYMFHSLNEYAKLLKFKPTIPPNAKMVCAETMACSEEGLFKKFMEQSMVKSPSHKLPCKLPPQYEPHDIQALVATNKDMTRQVETWGDEYWRQKQG</sequence>
<dbReference type="PANTHER" id="PTHR12203:SF85">
    <property type="entry name" value="GLYCOSYLTRANSFERASE FAMILY 90 PROTEIN"/>
    <property type="match status" value="1"/>
</dbReference>
<evidence type="ECO:0000313" key="3">
    <source>
        <dbReference type="Proteomes" id="UP000187203"/>
    </source>
</evidence>
<dbReference type="AlphaFoldDB" id="A0A1R3K0D8"/>